<comment type="caution">
    <text evidence="1">The sequence shown here is derived from an EMBL/GenBank/DDBJ whole genome shotgun (WGS) entry which is preliminary data.</text>
</comment>
<accession>A0A926EZR2</accession>
<dbReference type="EMBL" id="JACRTG010000034">
    <property type="protein sequence ID" value="MBC8589387.1"/>
    <property type="molecule type" value="Genomic_DNA"/>
</dbReference>
<dbReference type="AlphaFoldDB" id="A0A926EZR2"/>
<evidence type="ECO:0000313" key="1">
    <source>
        <dbReference type="EMBL" id="MBC8589387.1"/>
    </source>
</evidence>
<protein>
    <submittedName>
        <fullName evidence="1">DUF4364 family protein</fullName>
    </submittedName>
</protein>
<dbReference type="InterPro" id="IPR036388">
    <property type="entry name" value="WH-like_DNA-bd_sf"/>
</dbReference>
<keyword evidence="2" id="KW-1185">Reference proteome</keyword>
<gene>
    <name evidence="1" type="ORF">H8707_14320</name>
</gene>
<dbReference type="Pfam" id="PF14277">
    <property type="entry name" value="DUF4364"/>
    <property type="match status" value="1"/>
</dbReference>
<dbReference type="Gene3D" id="1.10.10.10">
    <property type="entry name" value="Winged helix-like DNA-binding domain superfamily/Winged helix DNA-binding domain"/>
    <property type="match status" value="1"/>
</dbReference>
<organism evidence="1 2">
    <name type="scientific">Paratissierella segnis</name>
    <dbReference type="NCBI Taxonomy" id="2763679"/>
    <lineage>
        <taxon>Bacteria</taxon>
        <taxon>Bacillati</taxon>
        <taxon>Bacillota</taxon>
        <taxon>Tissierellia</taxon>
        <taxon>Tissierellales</taxon>
        <taxon>Tissierellaceae</taxon>
        <taxon>Paratissierella</taxon>
    </lineage>
</organism>
<proteinExistence type="predicted"/>
<sequence>MFSDNSEDIAQNKLLLLYIIKTSPKNFTKNELSEFILGKGYINYFQYQQYLSELIEGDFIKTIPEDDINIYKILEKGEKTLELFENKIPDKTKEELMIEFNLQKNILKRETQIKADIFKKESNQYNVNLKLVENEAILFSLYLEVPSIEQAEYICNLWKQNPNEIYQKIINIFIDED</sequence>
<dbReference type="RefSeq" id="WP_262430856.1">
    <property type="nucleotide sequence ID" value="NZ_JACRTG010000034.1"/>
</dbReference>
<evidence type="ECO:0000313" key="2">
    <source>
        <dbReference type="Proteomes" id="UP000601171"/>
    </source>
</evidence>
<name>A0A926EZR2_9FIRM</name>
<dbReference type="InterPro" id="IPR025374">
    <property type="entry name" value="DUF4364"/>
</dbReference>
<reference evidence="1" key="1">
    <citation type="submission" date="2020-08" db="EMBL/GenBank/DDBJ databases">
        <title>Genome public.</title>
        <authorList>
            <person name="Liu C."/>
            <person name="Sun Q."/>
        </authorList>
    </citation>
    <scope>NUCLEOTIDE SEQUENCE</scope>
    <source>
        <strain evidence="1">BX21</strain>
    </source>
</reference>
<dbReference type="Proteomes" id="UP000601171">
    <property type="component" value="Unassembled WGS sequence"/>
</dbReference>